<name>A0AAD8XVZ0_9STRA</name>
<evidence type="ECO:0000256" key="1">
    <source>
        <dbReference type="PROSITE-ProRule" id="PRU00176"/>
    </source>
</evidence>
<dbReference type="EMBL" id="JATAAI010000038">
    <property type="protein sequence ID" value="KAK1734497.1"/>
    <property type="molecule type" value="Genomic_DNA"/>
</dbReference>
<gene>
    <name evidence="4" type="ORF">QTG54_014745</name>
</gene>
<dbReference type="GO" id="GO:0003723">
    <property type="term" value="F:RNA binding"/>
    <property type="evidence" value="ECO:0007669"/>
    <property type="project" value="UniProtKB-UniRule"/>
</dbReference>
<keyword evidence="5" id="KW-1185">Reference proteome</keyword>
<comment type="caution">
    <text evidence="4">The sequence shown here is derived from an EMBL/GenBank/DDBJ whole genome shotgun (WGS) entry which is preliminary data.</text>
</comment>
<dbReference type="Proteomes" id="UP001224775">
    <property type="component" value="Unassembled WGS sequence"/>
</dbReference>
<evidence type="ECO:0000313" key="4">
    <source>
        <dbReference type="EMBL" id="KAK1734497.1"/>
    </source>
</evidence>
<organism evidence="4 5">
    <name type="scientific">Skeletonema marinoi</name>
    <dbReference type="NCBI Taxonomy" id="267567"/>
    <lineage>
        <taxon>Eukaryota</taxon>
        <taxon>Sar</taxon>
        <taxon>Stramenopiles</taxon>
        <taxon>Ochrophyta</taxon>
        <taxon>Bacillariophyta</taxon>
        <taxon>Coscinodiscophyceae</taxon>
        <taxon>Thalassiosirophycidae</taxon>
        <taxon>Thalassiosirales</taxon>
        <taxon>Skeletonemataceae</taxon>
        <taxon>Skeletonema</taxon>
        <taxon>Skeletonema marinoi-dohrnii complex</taxon>
    </lineage>
</organism>
<dbReference type="PROSITE" id="PS50102">
    <property type="entry name" value="RRM"/>
    <property type="match status" value="1"/>
</dbReference>
<evidence type="ECO:0000256" key="2">
    <source>
        <dbReference type="SAM" id="MobiDB-lite"/>
    </source>
</evidence>
<feature type="domain" description="RRM" evidence="3">
    <location>
        <begin position="43"/>
        <end position="145"/>
    </location>
</feature>
<dbReference type="InterPro" id="IPR000504">
    <property type="entry name" value="RRM_dom"/>
</dbReference>
<proteinExistence type="predicted"/>
<feature type="region of interest" description="Disordered" evidence="2">
    <location>
        <begin position="1"/>
        <end position="40"/>
    </location>
</feature>
<reference evidence="4" key="1">
    <citation type="submission" date="2023-06" db="EMBL/GenBank/DDBJ databases">
        <title>Survivors Of The Sea: Transcriptome response of Skeletonema marinoi to long-term dormancy.</title>
        <authorList>
            <person name="Pinder M.I.M."/>
            <person name="Kourtchenko O."/>
            <person name="Robertson E.K."/>
            <person name="Larsson T."/>
            <person name="Maumus F."/>
            <person name="Osuna-Cruz C.M."/>
            <person name="Vancaester E."/>
            <person name="Stenow R."/>
            <person name="Vandepoele K."/>
            <person name="Ploug H."/>
            <person name="Bruchert V."/>
            <person name="Godhe A."/>
            <person name="Topel M."/>
        </authorList>
    </citation>
    <scope>NUCLEOTIDE SEQUENCE</scope>
    <source>
        <strain evidence="4">R05AC</strain>
    </source>
</reference>
<sequence>MLDTADDEGAINEAGGGSTANNTNSFTSPPNNQNNDGLGSGIRPIFMGNLSHSALSSDVEHMFRNPVSRGSSYGTNGEEKEEGMASEIAPFDLDRVDMKRGYCFVFMQEPKTIEEKNRLEAYVGEINGMNINNVSNALRAEFARGDGRVKRKEDERRKKISPSETLFVVNFHEETTNVKICKCYLNHMDDW</sequence>
<feature type="region of interest" description="Disordered" evidence="2">
    <location>
        <begin position="64"/>
        <end position="84"/>
    </location>
</feature>
<feature type="compositionally biased region" description="Acidic residues" evidence="2">
    <location>
        <begin position="1"/>
        <end position="10"/>
    </location>
</feature>
<keyword evidence="1" id="KW-0694">RNA-binding</keyword>
<evidence type="ECO:0000259" key="3">
    <source>
        <dbReference type="PROSITE" id="PS50102"/>
    </source>
</evidence>
<evidence type="ECO:0000313" key="5">
    <source>
        <dbReference type="Proteomes" id="UP001224775"/>
    </source>
</evidence>
<feature type="compositionally biased region" description="Low complexity" evidence="2">
    <location>
        <begin position="19"/>
        <end position="35"/>
    </location>
</feature>
<accession>A0AAD8XVZ0</accession>
<dbReference type="AlphaFoldDB" id="A0AAD8XVZ0"/>
<protein>
    <recommendedName>
        <fullName evidence="3">RRM domain-containing protein</fullName>
    </recommendedName>
</protein>